<evidence type="ECO:0000256" key="4">
    <source>
        <dbReference type="ARBA" id="ARBA00023242"/>
    </source>
</evidence>
<accession>A0AAD6MVC9</accession>
<organism evidence="6 7">
    <name type="scientific">Penicillium malachiteum</name>
    <dbReference type="NCBI Taxonomy" id="1324776"/>
    <lineage>
        <taxon>Eukaryota</taxon>
        <taxon>Fungi</taxon>
        <taxon>Dikarya</taxon>
        <taxon>Ascomycota</taxon>
        <taxon>Pezizomycotina</taxon>
        <taxon>Eurotiomycetes</taxon>
        <taxon>Eurotiomycetidae</taxon>
        <taxon>Eurotiales</taxon>
        <taxon>Aspergillaceae</taxon>
        <taxon>Penicillium</taxon>
    </lineage>
</organism>
<keyword evidence="3" id="KW-0271">Exosome</keyword>
<dbReference type="InterPro" id="IPR036345">
    <property type="entry name" value="ExoRNase_PH_dom2_sf"/>
</dbReference>
<dbReference type="SUPFAM" id="SSF54211">
    <property type="entry name" value="Ribosomal protein S5 domain 2-like"/>
    <property type="match status" value="1"/>
</dbReference>
<dbReference type="AlphaFoldDB" id="A0AAD6MVC9"/>
<dbReference type="EMBL" id="JAQJAN010000008">
    <property type="protein sequence ID" value="KAJ5724519.1"/>
    <property type="molecule type" value="Genomic_DNA"/>
</dbReference>
<feature type="transmembrane region" description="Helical" evidence="5">
    <location>
        <begin position="125"/>
        <end position="146"/>
    </location>
</feature>
<evidence type="ECO:0000256" key="1">
    <source>
        <dbReference type="ARBA" id="ARBA00004123"/>
    </source>
</evidence>
<dbReference type="SUPFAM" id="SSF55666">
    <property type="entry name" value="Ribonuclease PH domain 2-like"/>
    <property type="match status" value="1"/>
</dbReference>
<name>A0AAD6MVC9_9EURO</name>
<dbReference type="PANTHER" id="PTHR11953:SF1">
    <property type="entry name" value="EXOSOME COMPLEX COMPONENT RRP46"/>
    <property type="match status" value="1"/>
</dbReference>
<dbReference type="GO" id="GO:0071051">
    <property type="term" value="P:poly(A)-dependent snoRNA 3'-end processing"/>
    <property type="evidence" value="ECO:0007669"/>
    <property type="project" value="TreeGrafter"/>
</dbReference>
<dbReference type="InterPro" id="IPR020568">
    <property type="entry name" value="Ribosomal_Su5_D2-typ_SF"/>
</dbReference>
<reference evidence="6" key="1">
    <citation type="journal article" date="2023" name="IMA Fungus">
        <title>Comparative genomic study of the Penicillium genus elucidates a diverse pangenome and 15 lateral gene transfer events.</title>
        <authorList>
            <person name="Petersen C."/>
            <person name="Sorensen T."/>
            <person name="Nielsen M.R."/>
            <person name="Sondergaard T.E."/>
            <person name="Sorensen J.L."/>
            <person name="Fitzpatrick D.A."/>
            <person name="Frisvad J.C."/>
            <person name="Nielsen K.L."/>
        </authorList>
    </citation>
    <scope>NUCLEOTIDE SEQUENCE</scope>
    <source>
        <strain evidence="6">IBT 17514</strain>
    </source>
</reference>
<proteinExistence type="predicted"/>
<keyword evidence="5" id="KW-0812">Transmembrane</keyword>
<keyword evidence="5" id="KW-0472">Membrane</keyword>
<evidence type="ECO:0000256" key="5">
    <source>
        <dbReference type="SAM" id="Phobius"/>
    </source>
</evidence>
<keyword evidence="7" id="KW-1185">Reference proteome</keyword>
<evidence type="ECO:0000313" key="6">
    <source>
        <dbReference type="EMBL" id="KAJ5724519.1"/>
    </source>
</evidence>
<dbReference type="InterPro" id="IPR027408">
    <property type="entry name" value="PNPase/RNase_PH_dom_sf"/>
</dbReference>
<keyword evidence="5" id="KW-1133">Transmembrane helix</keyword>
<evidence type="ECO:0000256" key="3">
    <source>
        <dbReference type="ARBA" id="ARBA00022835"/>
    </source>
</evidence>
<dbReference type="Proteomes" id="UP001215712">
    <property type="component" value="Unassembled WGS sequence"/>
</dbReference>
<evidence type="ECO:0000313" key="7">
    <source>
        <dbReference type="Proteomes" id="UP001215712"/>
    </source>
</evidence>
<dbReference type="PANTHER" id="PTHR11953">
    <property type="entry name" value="EXOSOME COMPLEX COMPONENT"/>
    <property type="match status" value="1"/>
</dbReference>
<sequence>MAAPIASISDAFRADGSASYKCPVTGYRVLAAVNAPVELPARKGALKPQEATVEVSIRPGKLSPSVVEKSAESILRRMLASVILRRHAGYPRRGVVITLAVVEGEPVGRSGTYLPLMPALLHSSLLALMSAAVPLSCTFMTLFFAVTRSDEIVRDPTPAAIKDAESLHVISFSSTGRTLLDLVDGPCDLDIWATIHQQAKDIYQGAAVPGPDGDISMDEESNNAPGDIIRETVEDRLRRDYRWEFETL</sequence>
<evidence type="ECO:0000256" key="2">
    <source>
        <dbReference type="ARBA" id="ARBA00022552"/>
    </source>
</evidence>
<dbReference type="GO" id="GO:0071028">
    <property type="term" value="P:nuclear mRNA surveillance"/>
    <property type="evidence" value="ECO:0007669"/>
    <property type="project" value="TreeGrafter"/>
</dbReference>
<dbReference type="GO" id="GO:0016075">
    <property type="term" value="P:rRNA catabolic process"/>
    <property type="evidence" value="ECO:0007669"/>
    <property type="project" value="TreeGrafter"/>
</dbReference>
<dbReference type="GO" id="GO:0003723">
    <property type="term" value="F:RNA binding"/>
    <property type="evidence" value="ECO:0007669"/>
    <property type="project" value="TreeGrafter"/>
</dbReference>
<keyword evidence="4" id="KW-0539">Nucleus</keyword>
<dbReference type="GO" id="GO:0000176">
    <property type="term" value="C:nuclear exosome (RNase complex)"/>
    <property type="evidence" value="ECO:0007669"/>
    <property type="project" value="TreeGrafter"/>
</dbReference>
<dbReference type="GO" id="GO:0000177">
    <property type="term" value="C:cytoplasmic exosome (RNase complex)"/>
    <property type="evidence" value="ECO:0007669"/>
    <property type="project" value="TreeGrafter"/>
</dbReference>
<gene>
    <name evidence="6" type="ORF">N7493_006247</name>
</gene>
<reference evidence="6" key="2">
    <citation type="submission" date="2023-01" db="EMBL/GenBank/DDBJ databases">
        <authorList>
            <person name="Petersen C."/>
        </authorList>
    </citation>
    <scope>NUCLEOTIDE SEQUENCE</scope>
    <source>
        <strain evidence="6">IBT 17514</strain>
    </source>
</reference>
<comment type="subcellular location">
    <subcellularLocation>
        <location evidence="1">Nucleus</location>
    </subcellularLocation>
</comment>
<dbReference type="GO" id="GO:0005730">
    <property type="term" value="C:nucleolus"/>
    <property type="evidence" value="ECO:0007669"/>
    <property type="project" value="TreeGrafter"/>
</dbReference>
<protein>
    <submittedName>
        <fullName evidence="6">Exoribonuclease phosphorolytic domain 2</fullName>
    </submittedName>
</protein>
<keyword evidence="2" id="KW-0698">rRNA processing</keyword>
<dbReference type="InterPro" id="IPR050080">
    <property type="entry name" value="RNase_PH"/>
</dbReference>
<dbReference type="GO" id="GO:0034475">
    <property type="term" value="P:U4 snRNA 3'-end processing"/>
    <property type="evidence" value="ECO:0007669"/>
    <property type="project" value="TreeGrafter"/>
</dbReference>
<dbReference type="GO" id="GO:0006364">
    <property type="term" value="P:rRNA processing"/>
    <property type="evidence" value="ECO:0007669"/>
    <property type="project" value="UniProtKB-KW"/>
</dbReference>
<comment type="caution">
    <text evidence="6">The sequence shown here is derived from an EMBL/GenBank/DDBJ whole genome shotgun (WGS) entry which is preliminary data.</text>
</comment>
<dbReference type="Gene3D" id="3.30.230.70">
    <property type="entry name" value="GHMP Kinase, N-terminal domain"/>
    <property type="match status" value="1"/>
</dbReference>